<keyword evidence="2" id="KW-1185">Reference proteome</keyword>
<sequence>MAVVKVDGSGPKTLRVGQSQGSVKLLAVDGSSGTFEIDGSRTRIAMGSSSFSTASSDKGKAREVLTADGNGHFVTTVQVNGHSVQALVDTGATTVSMSAATARQLGLEYRNGQRAVSQTANGLVPVWIVRWDTVRLGTITLYQVEGAVIEADMPGVLLGMSFLNRVKMVRGNGQLELVKN</sequence>
<proteinExistence type="predicted"/>
<keyword evidence="1" id="KW-0645">Protease</keyword>
<dbReference type="CDD" id="cd05483">
    <property type="entry name" value="retropepsin_like_bacteria"/>
    <property type="match status" value="1"/>
</dbReference>
<dbReference type="Pfam" id="PF13975">
    <property type="entry name" value="gag-asp_proteas"/>
    <property type="match status" value="1"/>
</dbReference>
<dbReference type="Gene3D" id="2.40.70.10">
    <property type="entry name" value="Acid Proteases"/>
    <property type="match status" value="1"/>
</dbReference>
<keyword evidence="1" id="KW-0378">Hydrolase</keyword>
<dbReference type="NCBIfam" id="TIGR02281">
    <property type="entry name" value="clan_AA_DTGA"/>
    <property type="match status" value="1"/>
</dbReference>
<evidence type="ECO:0000313" key="1">
    <source>
        <dbReference type="EMBL" id="NLR74113.1"/>
    </source>
</evidence>
<dbReference type="SUPFAM" id="SSF50630">
    <property type="entry name" value="Acid proteases"/>
    <property type="match status" value="1"/>
</dbReference>
<dbReference type="AlphaFoldDB" id="A0A847S2U6"/>
<dbReference type="InterPro" id="IPR034122">
    <property type="entry name" value="Retropepsin-like_bacterial"/>
</dbReference>
<name>A0A847S2U6_9NEIS</name>
<evidence type="ECO:0000313" key="2">
    <source>
        <dbReference type="Proteomes" id="UP000587991"/>
    </source>
</evidence>
<protein>
    <submittedName>
        <fullName evidence="1">TIGR02281 family clan AA aspartic protease</fullName>
        <ecNumber evidence="1">3.4.23.-</ecNumber>
    </submittedName>
</protein>
<dbReference type="EC" id="3.4.23.-" evidence="1"/>
<gene>
    <name evidence="1" type="ORF">HF682_02970</name>
</gene>
<dbReference type="PROSITE" id="PS00141">
    <property type="entry name" value="ASP_PROTEASE"/>
    <property type="match status" value="1"/>
</dbReference>
<dbReference type="Proteomes" id="UP000587991">
    <property type="component" value="Unassembled WGS sequence"/>
</dbReference>
<accession>A0A847S2U6</accession>
<dbReference type="GO" id="GO:0004190">
    <property type="term" value="F:aspartic-type endopeptidase activity"/>
    <property type="evidence" value="ECO:0007669"/>
    <property type="project" value="InterPro"/>
</dbReference>
<reference evidence="1 2" key="1">
    <citation type="submission" date="2020-04" db="EMBL/GenBank/DDBJ databases">
        <title>Draft genome of Leeia sp. IMCC25680.</title>
        <authorList>
            <person name="Song J."/>
            <person name="Cho J.-C."/>
        </authorList>
    </citation>
    <scope>NUCLEOTIDE SEQUENCE [LARGE SCALE GENOMIC DNA]</scope>
    <source>
        <strain evidence="1 2">IMCC25680</strain>
    </source>
</reference>
<organism evidence="1 2">
    <name type="scientific">Leeia aquatica</name>
    <dbReference type="NCBI Taxonomy" id="2725557"/>
    <lineage>
        <taxon>Bacteria</taxon>
        <taxon>Pseudomonadati</taxon>
        <taxon>Pseudomonadota</taxon>
        <taxon>Betaproteobacteria</taxon>
        <taxon>Neisseriales</taxon>
        <taxon>Leeiaceae</taxon>
        <taxon>Leeia</taxon>
    </lineage>
</organism>
<dbReference type="InterPro" id="IPR001969">
    <property type="entry name" value="Aspartic_peptidase_AS"/>
</dbReference>
<dbReference type="InterPro" id="IPR011969">
    <property type="entry name" value="Clan_AA_Asp_peptidase_C"/>
</dbReference>
<dbReference type="InterPro" id="IPR021109">
    <property type="entry name" value="Peptidase_aspartic_dom_sf"/>
</dbReference>
<dbReference type="GO" id="GO:0006508">
    <property type="term" value="P:proteolysis"/>
    <property type="evidence" value="ECO:0007669"/>
    <property type="project" value="UniProtKB-KW"/>
</dbReference>
<dbReference type="EMBL" id="JABAIM010000001">
    <property type="protein sequence ID" value="NLR74113.1"/>
    <property type="molecule type" value="Genomic_DNA"/>
</dbReference>
<comment type="caution">
    <text evidence="1">The sequence shown here is derived from an EMBL/GenBank/DDBJ whole genome shotgun (WGS) entry which is preliminary data.</text>
</comment>